<keyword evidence="8 9" id="KW-0961">Cell wall biogenesis/degradation</keyword>
<dbReference type="Proteomes" id="UP000515847">
    <property type="component" value="Chromosome"/>
</dbReference>
<dbReference type="InterPro" id="IPR051050">
    <property type="entry name" value="Lipid_II_flippase_MurJ/MviN"/>
</dbReference>
<keyword evidence="5 8" id="KW-0573">Peptidoglycan synthesis</keyword>
<name>A0A7G6E4T7_THEFR</name>
<evidence type="ECO:0000313" key="10">
    <source>
        <dbReference type="EMBL" id="QNB47091.1"/>
    </source>
</evidence>
<feature type="transmembrane region" description="Helical" evidence="8">
    <location>
        <begin position="130"/>
        <end position="151"/>
    </location>
</feature>
<feature type="transmembrane region" description="Helical" evidence="8">
    <location>
        <begin position="442"/>
        <end position="466"/>
    </location>
</feature>
<evidence type="ECO:0000256" key="6">
    <source>
        <dbReference type="ARBA" id="ARBA00022989"/>
    </source>
</evidence>
<dbReference type="KEGG" id="tfr:BR63_12710"/>
<dbReference type="InterPro" id="IPR004268">
    <property type="entry name" value="MurJ"/>
</dbReference>
<evidence type="ECO:0000256" key="2">
    <source>
        <dbReference type="ARBA" id="ARBA00022475"/>
    </source>
</evidence>
<dbReference type="RefSeq" id="WP_034426300.1">
    <property type="nucleotide sequence ID" value="NZ_CP045798.1"/>
</dbReference>
<evidence type="ECO:0000256" key="5">
    <source>
        <dbReference type="ARBA" id="ARBA00022984"/>
    </source>
</evidence>
<dbReference type="PIRSF" id="PIRSF002869">
    <property type="entry name" value="MviN"/>
    <property type="match status" value="1"/>
</dbReference>
<comment type="function">
    <text evidence="8 9">Involved in peptidoglycan biosynthesis. Transports lipid-linked peptidoglycan precursors from the inner to the outer leaflet of the cytoplasmic membrane.</text>
</comment>
<dbReference type="GO" id="GO:0071555">
    <property type="term" value="P:cell wall organization"/>
    <property type="evidence" value="ECO:0007669"/>
    <property type="project" value="UniProtKB-UniRule"/>
</dbReference>
<evidence type="ECO:0000313" key="11">
    <source>
        <dbReference type="Proteomes" id="UP000515847"/>
    </source>
</evidence>
<feature type="transmembrane region" description="Helical" evidence="8">
    <location>
        <begin position="88"/>
        <end position="110"/>
    </location>
</feature>
<evidence type="ECO:0000256" key="1">
    <source>
        <dbReference type="ARBA" id="ARBA00004651"/>
    </source>
</evidence>
<dbReference type="GO" id="GO:0034204">
    <property type="term" value="P:lipid translocation"/>
    <property type="evidence" value="ECO:0007669"/>
    <property type="project" value="TreeGrafter"/>
</dbReference>
<dbReference type="GO" id="GO:0009252">
    <property type="term" value="P:peptidoglycan biosynthetic process"/>
    <property type="evidence" value="ECO:0007669"/>
    <property type="project" value="UniProtKB-UniRule"/>
</dbReference>
<keyword evidence="2 8" id="KW-1003">Cell membrane</keyword>
<feature type="transmembrane region" description="Helical" evidence="8">
    <location>
        <begin position="230"/>
        <end position="254"/>
    </location>
</feature>
<dbReference type="GO" id="GO:0005886">
    <property type="term" value="C:plasma membrane"/>
    <property type="evidence" value="ECO:0007669"/>
    <property type="project" value="UniProtKB-SubCell"/>
</dbReference>
<dbReference type="PRINTS" id="PR01806">
    <property type="entry name" value="VIRFACTRMVIN"/>
</dbReference>
<keyword evidence="4 8" id="KW-0133">Cell shape</keyword>
<dbReference type="EMBL" id="CP045798">
    <property type="protein sequence ID" value="QNB47091.1"/>
    <property type="molecule type" value="Genomic_DNA"/>
</dbReference>
<comment type="pathway">
    <text evidence="8">Cell wall biogenesis; peptidoglycan biosynthesis.</text>
</comment>
<evidence type="ECO:0000256" key="9">
    <source>
        <dbReference type="PIRNR" id="PIRNR002869"/>
    </source>
</evidence>
<proteinExistence type="inferred from homology"/>
<reference evidence="10 11" key="1">
    <citation type="journal article" date="2019" name="Front. Microbiol.">
        <title>Thermoanaerosceptrum fracticalcis gen. nov. sp. nov., a Novel Fumarate-Fermenting Microorganism From a Deep Fractured Carbonate Aquifer of the US Great Basin.</title>
        <authorList>
            <person name="Hamilton-Brehm S.D."/>
            <person name="Stewart L.E."/>
            <person name="Zavarin M."/>
            <person name="Caldwell M."/>
            <person name="Lawson P.A."/>
            <person name="Onstott T.C."/>
            <person name="Grzymski J."/>
            <person name="Neveux I."/>
            <person name="Lollar B.S."/>
            <person name="Russell C.E."/>
            <person name="Moser D.P."/>
        </authorList>
    </citation>
    <scope>NUCLEOTIDE SEQUENCE [LARGE SCALE GENOMIC DNA]</scope>
    <source>
        <strain evidence="10 11">DRI-13</strain>
    </source>
</reference>
<evidence type="ECO:0000256" key="7">
    <source>
        <dbReference type="ARBA" id="ARBA00023136"/>
    </source>
</evidence>
<keyword evidence="6 8" id="KW-1133">Transmembrane helix</keyword>
<feature type="transmembrane region" description="Helical" evidence="8">
    <location>
        <begin position="348"/>
        <end position="371"/>
    </location>
</feature>
<comment type="similarity">
    <text evidence="8 9">Belongs to the MurJ/MviN family.</text>
</comment>
<dbReference type="NCBIfam" id="TIGR01695">
    <property type="entry name" value="murJ_mviN"/>
    <property type="match status" value="1"/>
</dbReference>
<feature type="transmembrane region" description="Helical" evidence="8">
    <location>
        <begin position="12"/>
        <end position="35"/>
    </location>
</feature>
<feature type="transmembrane region" description="Helical" evidence="8">
    <location>
        <begin position="478"/>
        <end position="499"/>
    </location>
</feature>
<feature type="transmembrane region" description="Helical" evidence="8">
    <location>
        <begin position="314"/>
        <end position="333"/>
    </location>
</feature>
<dbReference type="PANTHER" id="PTHR47019">
    <property type="entry name" value="LIPID II FLIPPASE MURJ"/>
    <property type="match status" value="1"/>
</dbReference>
<organism evidence="10 11">
    <name type="scientific">Thermanaerosceptrum fracticalcis</name>
    <dbReference type="NCBI Taxonomy" id="1712410"/>
    <lineage>
        <taxon>Bacteria</taxon>
        <taxon>Bacillati</taxon>
        <taxon>Bacillota</taxon>
        <taxon>Clostridia</taxon>
        <taxon>Eubacteriales</taxon>
        <taxon>Peptococcaceae</taxon>
        <taxon>Thermanaerosceptrum</taxon>
    </lineage>
</organism>
<evidence type="ECO:0000256" key="8">
    <source>
        <dbReference type="HAMAP-Rule" id="MF_02078"/>
    </source>
</evidence>
<dbReference type="Pfam" id="PF03023">
    <property type="entry name" value="MurJ"/>
    <property type="match status" value="1"/>
</dbReference>
<dbReference type="UniPathway" id="UPA00219"/>
<gene>
    <name evidence="8 10" type="primary">murJ</name>
    <name evidence="10" type="ORF">BR63_12710</name>
</gene>
<feature type="transmembrane region" description="Helical" evidence="8">
    <location>
        <begin position="383"/>
        <end position="403"/>
    </location>
</feature>
<evidence type="ECO:0000256" key="3">
    <source>
        <dbReference type="ARBA" id="ARBA00022692"/>
    </source>
</evidence>
<feature type="transmembrane region" description="Helical" evidence="8">
    <location>
        <begin position="163"/>
        <end position="181"/>
    </location>
</feature>
<dbReference type="GO" id="GO:0008360">
    <property type="term" value="P:regulation of cell shape"/>
    <property type="evidence" value="ECO:0007669"/>
    <property type="project" value="UniProtKB-UniRule"/>
</dbReference>
<comment type="subcellular location">
    <subcellularLocation>
        <location evidence="1 8">Cell membrane</location>
        <topology evidence="1 8">Multi-pass membrane protein</topology>
    </subcellularLocation>
</comment>
<dbReference type="PANTHER" id="PTHR47019:SF1">
    <property type="entry name" value="LIPID II FLIPPASE MURJ"/>
    <property type="match status" value="1"/>
</dbReference>
<dbReference type="CDD" id="cd13123">
    <property type="entry name" value="MATE_MurJ_like"/>
    <property type="match status" value="1"/>
</dbReference>
<sequence length="527" mass="56369">MDNKKVGTVAKATLVIAVITVLSKILGFAREAVIAQQFGANSVTDAFLVVFNIPYMFNGILSSALVVVVVPIFLEYMARGQVPEARKIFTTVFVVAVFIMGIIVLMGITYSEYVIRLFAPGFNESTLELASVLAILIFPTILFFTITNFLMGVLNASNIFAPPAMAPVILNIAVIGAVFTLGRNYGIYGAALGMLVGTAMGALFQIIFIKKTSFRFIGLISIRDESVKKVFRLMLPVLIGSGVGQLNVLIYYFFGSGLNEGSISALNYATKLILLPQGIFVMAVGTAIFPSLSRAVAFKEMGRFTGTLARGAKMVFLFTAPAVMGLMILRHPIVELLFKRGAFDERAVYLTTGALLLLSVGLIGQCLGPVITRGFYALQDTVTPVKVTVVTVAINLGLSVLLVKSGQHLGLALANSIASTVNALLLVAILGRRVKGIINKELLIFASKVVAASLIMGLAVSGMDAILVKTLTGSKILLALRVGIDIFIGLIVYLLTGFITRIDEFSYLLDITKVIANKGKVALRTGT</sequence>
<keyword evidence="7 8" id="KW-0472">Membrane</keyword>
<dbReference type="GO" id="GO:0015648">
    <property type="term" value="F:lipid-linked peptidoglycan transporter activity"/>
    <property type="evidence" value="ECO:0007669"/>
    <property type="project" value="UniProtKB-UniRule"/>
</dbReference>
<keyword evidence="11" id="KW-1185">Reference proteome</keyword>
<feature type="transmembrane region" description="Helical" evidence="8">
    <location>
        <begin position="274"/>
        <end position="293"/>
    </location>
</feature>
<keyword evidence="3 8" id="KW-0812">Transmembrane</keyword>
<keyword evidence="8 9" id="KW-0813">Transport</keyword>
<feature type="transmembrane region" description="Helical" evidence="8">
    <location>
        <begin position="187"/>
        <end position="209"/>
    </location>
</feature>
<dbReference type="HAMAP" id="MF_02078">
    <property type="entry name" value="MurJ_MviN"/>
    <property type="match status" value="1"/>
</dbReference>
<protein>
    <recommendedName>
        <fullName evidence="8">Probable lipid II flippase MurJ</fullName>
    </recommendedName>
</protein>
<accession>A0A7G6E4T7</accession>
<feature type="transmembrane region" description="Helical" evidence="8">
    <location>
        <begin position="55"/>
        <end position="76"/>
    </location>
</feature>
<evidence type="ECO:0000256" key="4">
    <source>
        <dbReference type="ARBA" id="ARBA00022960"/>
    </source>
</evidence>
<feature type="transmembrane region" description="Helical" evidence="8">
    <location>
        <begin position="409"/>
        <end position="430"/>
    </location>
</feature>
<dbReference type="OrthoDB" id="9804143at2"/>
<dbReference type="AlphaFoldDB" id="A0A7G6E4T7"/>